<evidence type="ECO:0000256" key="9">
    <source>
        <dbReference type="SAM" id="Phobius"/>
    </source>
</evidence>
<evidence type="ECO:0000256" key="7">
    <source>
        <dbReference type="ARBA" id="ARBA00038475"/>
    </source>
</evidence>
<protein>
    <recommendedName>
        <fullName evidence="8">Mannose-P-dolichol utilization defect 1 protein homolog</fullName>
    </recommendedName>
</protein>
<gene>
    <name evidence="10" type="ORF">ACJMK2_019067</name>
</gene>
<dbReference type="Proteomes" id="UP001634394">
    <property type="component" value="Unassembled WGS sequence"/>
</dbReference>
<evidence type="ECO:0000256" key="8">
    <source>
        <dbReference type="PIRNR" id="PIRNR023381"/>
    </source>
</evidence>
<keyword evidence="6 8" id="KW-0472">Membrane</keyword>
<dbReference type="PANTHER" id="PTHR12226:SF2">
    <property type="entry name" value="MANNOSE-P-DOLICHOL UTILIZATION DEFECT 1 PROTEIN"/>
    <property type="match status" value="1"/>
</dbReference>
<evidence type="ECO:0000313" key="10">
    <source>
        <dbReference type="EMBL" id="KAL3848193.1"/>
    </source>
</evidence>
<evidence type="ECO:0000256" key="1">
    <source>
        <dbReference type="ARBA" id="ARBA00004141"/>
    </source>
</evidence>
<evidence type="ECO:0000313" key="11">
    <source>
        <dbReference type="Proteomes" id="UP001634394"/>
    </source>
</evidence>
<organism evidence="10 11">
    <name type="scientific">Sinanodonta woodiana</name>
    <name type="common">Chinese pond mussel</name>
    <name type="synonym">Anodonta woodiana</name>
    <dbReference type="NCBI Taxonomy" id="1069815"/>
    <lineage>
        <taxon>Eukaryota</taxon>
        <taxon>Metazoa</taxon>
        <taxon>Spiralia</taxon>
        <taxon>Lophotrochozoa</taxon>
        <taxon>Mollusca</taxon>
        <taxon>Bivalvia</taxon>
        <taxon>Autobranchia</taxon>
        <taxon>Heteroconchia</taxon>
        <taxon>Palaeoheterodonta</taxon>
        <taxon>Unionida</taxon>
        <taxon>Unionoidea</taxon>
        <taxon>Unionidae</taxon>
        <taxon>Unioninae</taxon>
        <taxon>Sinanodonta</taxon>
    </lineage>
</organism>
<dbReference type="InterPro" id="IPR016817">
    <property type="entry name" value="MannP-dilichol_defect-1"/>
</dbReference>
<proteinExistence type="inferred from homology"/>
<evidence type="ECO:0000256" key="5">
    <source>
        <dbReference type="ARBA" id="ARBA00022989"/>
    </source>
</evidence>
<name>A0ABD3UJA9_SINWO</name>
<sequence>MNKDGFIAKTLQILVPQPCYSKYFVDLNFLDVACLKTVVSKCLGFAIILGSLIVKVPQIIKIVSAKSGEGISFSSVLFELIAITANTSYSFAKGFPFSSYGEGLFLAIQTSLIAFFVILYRGSLLNSGLFLGVYGVIMAYLLSPAAPIELLALLQSVNILIVILSKMIQVVANYQNSSTGQLSAVTVFLLVLGSVARIFTSIQETGDSLVIITYIVASLCNGLLAAQMLYYWNTNKQKKTK</sequence>
<comment type="subcellular location">
    <subcellularLocation>
        <location evidence="1 8">Membrane</location>
        <topology evidence="1 8">Multi-pass membrane protein</topology>
    </subcellularLocation>
</comment>
<evidence type="ECO:0000256" key="6">
    <source>
        <dbReference type="ARBA" id="ARBA00023136"/>
    </source>
</evidence>
<feature type="transmembrane region" description="Helical" evidence="9">
    <location>
        <begin position="38"/>
        <end position="58"/>
    </location>
</feature>
<keyword evidence="5 8" id="KW-1133">Transmembrane helix</keyword>
<dbReference type="EMBL" id="JBJQND010000016">
    <property type="protein sequence ID" value="KAL3848193.1"/>
    <property type="molecule type" value="Genomic_DNA"/>
</dbReference>
<comment type="similarity">
    <text evidence="7 8">Belongs to the MPDU1 (TC 2.A.43.3) family.</text>
</comment>
<dbReference type="PIRSF" id="PIRSF023381">
    <property type="entry name" value="MannP-dilichol_defect-1p"/>
    <property type="match status" value="1"/>
</dbReference>
<keyword evidence="4" id="KW-0677">Repeat</keyword>
<feature type="transmembrane region" description="Helical" evidence="9">
    <location>
        <begin position="152"/>
        <end position="172"/>
    </location>
</feature>
<evidence type="ECO:0000256" key="3">
    <source>
        <dbReference type="ARBA" id="ARBA00022692"/>
    </source>
</evidence>
<keyword evidence="11" id="KW-1185">Reference proteome</keyword>
<feature type="transmembrane region" description="Helical" evidence="9">
    <location>
        <begin position="184"/>
        <end position="202"/>
    </location>
</feature>
<feature type="transmembrane region" description="Helical" evidence="9">
    <location>
        <begin position="208"/>
        <end position="232"/>
    </location>
</feature>
<reference evidence="10 11" key="1">
    <citation type="submission" date="2024-11" db="EMBL/GenBank/DDBJ databases">
        <title>Chromosome-level genome assembly of the freshwater bivalve Anodonta woodiana.</title>
        <authorList>
            <person name="Chen X."/>
        </authorList>
    </citation>
    <scope>NUCLEOTIDE SEQUENCE [LARGE SCALE GENOMIC DNA]</scope>
    <source>
        <strain evidence="10">MN2024</strain>
        <tissue evidence="10">Gills</tissue>
    </source>
</reference>
<keyword evidence="2" id="KW-0813">Transport</keyword>
<dbReference type="FunFam" id="1.20.1280.290:FF:000006">
    <property type="entry name" value="mannose-P-dolichol utilization defect 1 protein"/>
    <property type="match status" value="1"/>
</dbReference>
<dbReference type="InterPro" id="IPR006603">
    <property type="entry name" value="PQ-loop_rpt"/>
</dbReference>
<accession>A0ABD3UJA9</accession>
<evidence type="ECO:0000256" key="4">
    <source>
        <dbReference type="ARBA" id="ARBA00022737"/>
    </source>
</evidence>
<dbReference type="Gene3D" id="1.20.1280.290">
    <property type="match status" value="2"/>
</dbReference>
<keyword evidence="3 8" id="KW-0812">Transmembrane</keyword>
<dbReference type="FunFam" id="1.20.1280.290:FF:000031">
    <property type="entry name" value="Mannose-P-dolichol utilization defect 1"/>
    <property type="match status" value="1"/>
</dbReference>
<comment type="caution">
    <text evidence="10">The sequence shown here is derived from an EMBL/GenBank/DDBJ whole genome shotgun (WGS) entry which is preliminary data.</text>
</comment>
<dbReference type="PANTHER" id="PTHR12226">
    <property type="entry name" value="MANNOSE-P-DOLICHOL UTILIZATION DEFECT 1 LEC35 -RELATED"/>
    <property type="match status" value="1"/>
</dbReference>
<dbReference type="AlphaFoldDB" id="A0ABD3UJA9"/>
<feature type="transmembrane region" description="Helical" evidence="9">
    <location>
        <begin position="103"/>
        <end position="120"/>
    </location>
</feature>
<feature type="transmembrane region" description="Helical" evidence="9">
    <location>
        <begin position="127"/>
        <end position="146"/>
    </location>
</feature>
<evidence type="ECO:0000256" key="2">
    <source>
        <dbReference type="ARBA" id="ARBA00022448"/>
    </source>
</evidence>
<dbReference type="SMART" id="SM00679">
    <property type="entry name" value="CTNS"/>
    <property type="match status" value="2"/>
</dbReference>
<dbReference type="Pfam" id="PF04193">
    <property type="entry name" value="PQ-loop"/>
    <property type="match status" value="2"/>
</dbReference>
<dbReference type="GO" id="GO:0016020">
    <property type="term" value="C:membrane"/>
    <property type="evidence" value="ECO:0007669"/>
    <property type="project" value="UniProtKB-SubCell"/>
</dbReference>